<dbReference type="SUPFAM" id="SSF81383">
    <property type="entry name" value="F-box domain"/>
    <property type="match status" value="1"/>
</dbReference>
<accession>A0A9D4W201</accession>
<dbReference type="PANTHER" id="PTHR31639:SF93">
    <property type="entry name" value="F-BOX_FBD_LRR PROTEIN"/>
    <property type="match status" value="1"/>
</dbReference>
<proteinExistence type="predicted"/>
<evidence type="ECO:0000259" key="1">
    <source>
        <dbReference type="PROSITE" id="PS50181"/>
    </source>
</evidence>
<organism evidence="2 3">
    <name type="scientific">Pisum sativum</name>
    <name type="common">Garden pea</name>
    <name type="synonym">Lathyrus oleraceus</name>
    <dbReference type="NCBI Taxonomy" id="3888"/>
    <lineage>
        <taxon>Eukaryota</taxon>
        <taxon>Viridiplantae</taxon>
        <taxon>Streptophyta</taxon>
        <taxon>Embryophyta</taxon>
        <taxon>Tracheophyta</taxon>
        <taxon>Spermatophyta</taxon>
        <taxon>Magnoliopsida</taxon>
        <taxon>eudicotyledons</taxon>
        <taxon>Gunneridae</taxon>
        <taxon>Pentapetalae</taxon>
        <taxon>rosids</taxon>
        <taxon>fabids</taxon>
        <taxon>Fabales</taxon>
        <taxon>Fabaceae</taxon>
        <taxon>Papilionoideae</taxon>
        <taxon>50 kb inversion clade</taxon>
        <taxon>NPAAA clade</taxon>
        <taxon>Hologalegina</taxon>
        <taxon>IRL clade</taxon>
        <taxon>Fabeae</taxon>
        <taxon>Lathyrus</taxon>
    </lineage>
</organism>
<dbReference type="InterPro" id="IPR001810">
    <property type="entry name" value="F-box_dom"/>
</dbReference>
<protein>
    <recommendedName>
        <fullName evidence="1">F-box domain-containing protein</fullName>
    </recommendedName>
</protein>
<dbReference type="Gene3D" id="1.20.1280.50">
    <property type="match status" value="1"/>
</dbReference>
<comment type="caution">
    <text evidence="2">The sequence shown here is derived from an EMBL/GenBank/DDBJ whole genome shotgun (WGS) entry which is preliminary data.</text>
</comment>
<sequence length="109" mass="12673">MERKESKSTRLRVIDVEQDIISSLPDHVTDQILSHLPIRDAVRTSVLSSKWRYKWITLPDLVFNRGCLSKDFQDSSVMRRKLLTVIDHILLLHSGPIGRPVPSLPYRFH</sequence>
<evidence type="ECO:0000313" key="2">
    <source>
        <dbReference type="EMBL" id="KAI5393657.1"/>
    </source>
</evidence>
<gene>
    <name evidence="2" type="ORF">KIW84_060689</name>
</gene>
<dbReference type="Pfam" id="PF00646">
    <property type="entry name" value="F-box"/>
    <property type="match status" value="1"/>
</dbReference>
<dbReference type="EMBL" id="JAMSHJ010000006">
    <property type="protein sequence ID" value="KAI5393657.1"/>
    <property type="molecule type" value="Genomic_DNA"/>
</dbReference>
<dbReference type="AlphaFoldDB" id="A0A9D4W201"/>
<dbReference type="Proteomes" id="UP001058974">
    <property type="component" value="Chromosome 6"/>
</dbReference>
<dbReference type="Gramene" id="Psat06G0068900-T1">
    <property type="protein sequence ID" value="KAI5393657.1"/>
    <property type="gene ID" value="KIW84_060689"/>
</dbReference>
<evidence type="ECO:0000313" key="3">
    <source>
        <dbReference type="Proteomes" id="UP001058974"/>
    </source>
</evidence>
<name>A0A9D4W201_PEA</name>
<feature type="domain" description="F-box" evidence="1">
    <location>
        <begin position="18"/>
        <end position="66"/>
    </location>
</feature>
<dbReference type="InterPro" id="IPR036047">
    <property type="entry name" value="F-box-like_dom_sf"/>
</dbReference>
<dbReference type="PROSITE" id="PS50181">
    <property type="entry name" value="FBOX"/>
    <property type="match status" value="1"/>
</dbReference>
<reference evidence="2 3" key="1">
    <citation type="journal article" date="2022" name="Nat. Genet.">
        <title>Improved pea reference genome and pan-genome highlight genomic features and evolutionary characteristics.</title>
        <authorList>
            <person name="Yang T."/>
            <person name="Liu R."/>
            <person name="Luo Y."/>
            <person name="Hu S."/>
            <person name="Wang D."/>
            <person name="Wang C."/>
            <person name="Pandey M.K."/>
            <person name="Ge S."/>
            <person name="Xu Q."/>
            <person name="Li N."/>
            <person name="Li G."/>
            <person name="Huang Y."/>
            <person name="Saxena R.K."/>
            <person name="Ji Y."/>
            <person name="Li M."/>
            <person name="Yan X."/>
            <person name="He Y."/>
            <person name="Liu Y."/>
            <person name="Wang X."/>
            <person name="Xiang C."/>
            <person name="Varshney R.K."/>
            <person name="Ding H."/>
            <person name="Gao S."/>
            <person name="Zong X."/>
        </authorList>
    </citation>
    <scope>NUCLEOTIDE SEQUENCE [LARGE SCALE GENOMIC DNA]</scope>
    <source>
        <strain evidence="2 3">cv. Zhongwan 6</strain>
    </source>
</reference>
<keyword evidence="3" id="KW-1185">Reference proteome</keyword>
<dbReference type="PANTHER" id="PTHR31639">
    <property type="entry name" value="F-BOX PROTEIN-LIKE"/>
    <property type="match status" value="1"/>
</dbReference>
<dbReference type="SMART" id="SM00256">
    <property type="entry name" value="FBOX"/>
    <property type="match status" value="1"/>
</dbReference>